<dbReference type="Proteomes" id="UP000702544">
    <property type="component" value="Unassembled WGS sequence"/>
</dbReference>
<keyword evidence="1" id="KW-0812">Transmembrane</keyword>
<gene>
    <name evidence="2" type="ORF">GWO12_06080</name>
</gene>
<evidence type="ECO:0000256" key="1">
    <source>
        <dbReference type="SAM" id="Phobius"/>
    </source>
</evidence>
<feature type="transmembrane region" description="Helical" evidence="1">
    <location>
        <begin position="20"/>
        <end position="37"/>
    </location>
</feature>
<keyword evidence="1" id="KW-1133">Transmembrane helix</keyword>
<name>A0AAE4ZBX4_9BACT</name>
<feature type="transmembrane region" description="Helical" evidence="1">
    <location>
        <begin position="97"/>
        <end position="116"/>
    </location>
</feature>
<dbReference type="EMBL" id="JAACAK010000047">
    <property type="protein sequence ID" value="NIR74665.1"/>
    <property type="molecule type" value="Genomic_DNA"/>
</dbReference>
<sequence length="117" mass="12982">MSSPTPEDATAVRTASLPSWPAATASLVLTGTTVYLFRIYGDLHWRVIYGPDRYESALSEGTRAELLDLLARLNYYRIFSILALAFAIWSFRGRPRWPAWLALAASGLALFVSAIVM</sequence>
<evidence type="ECO:0000313" key="2">
    <source>
        <dbReference type="EMBL" id="NIR74665.1"/>
    </source>
</evidence>
<proteinExistence type="predicted"/>
<comment type="caution">
    <text evidence="2">The sequence shown here is derived from an EMBL/GenBank/DDBJ whole genome shotgun (WGS) entry which is preliminary data.</text>
</comment>
<dbReference type="AlphaFoldDB" id="A0AAE4ZBX4"/>
<protein>
    <submittedName>
        <fullName evidence="2">Uncharacterized protein</fullName>
    </submittedName>
</protein>
<keyword evidence="1" id="KW-0472">Membrane</keyword>
<accession>A0AAE4ZBX4</accession>
<organism evidence="2 3">
    <name type="scientific">Candidatus Kutchimonas denitrificans</name>
    <dbReference type="NCBI Taxonomy" id="3056748"/>
    <lineage>
        <taxon>Bacteria</taxon>
        <taxon>Pseudomonadati</taxon>
        <taxon>Gemmatimonadota</taxon>
        <taxon>Gemmatimonadia</taxon>
        <taxon>Candidatus Palauibacterales</taxon>
        <taxon>Candidatus Palauibacteraceae</taxon>
        <taxon>Candidatus Kutchimonas</taxon>
    </lineage>
</organism>
<feature type="transmembrane region" description="Helical" evidence="1">
    <location>
        <begin position="73"/>
        <end position="91"/>
    </location>
</feature>
<reference evidence="2 3" key="1">
    <citation type="submission" date="2020-01" db="EMBL/GenBank/DDBJ databases">
        <title>Genomes assembled from Gulf of Kutch pelagic sediment metagenomes.</title>
        <authorList>
            <person name="Chandrashekar M."/>
            <person name="Mahajan M.S."/>
            <person name="Dave K.J."/>
            <person name="Vatsa P."/>
            <person name="Nathani N.M."/>
        </authorList>
    </citation>
    <scope>NUCLEOTIDE SEQUENCE [LARGE SCALE GENOMIC DNA]</scope>
    <source>
        <strain evidence="2">KS3-K002</strain>
    </source>
</reference>
<evidence type="ECO:0000313" key="3">
    <source>
        <dbReference type="Proteomes" id="UP000702544"/>
    </source>
</evidence>